<accession>A0ABY7BDU9</accession>
<name>A0ABY7BDU9_9PSEU</name>
<reference evidence="1" key="1">
    <citation type="submission" date="2022-11" db="EMBL/GenBank/DDBJ databases">
        <authorList>
            <person name="Mo P."/>
        </authorList>
    </citation>
    <scope>NUCLEOTIDE SEQUENCE</scope>
    <source>
        <strain evidence="1">HUAS 11-8</strain>
    </source>
</reference>
<evidence type="ECO:0000313" key="2">
    <source>
        <dbReference type="Proteomes" id="UP001163203"/>
    </source>
</evidence>
<dbReference type="Proteomes" id="UP001163203">
    <property type="component" value="Chromosome"/>
</dbReference>
<keyword evidence="2" id="KW-1185">Reference proteome</keyword>
<gene>
    <name evidence="1" type="ORF">ORV05_13835</name>
</gene>
<proteinExistence type="predicted"/>
<organism evidence="1 2">
    <name type="scientific">Amycolatopsis cynarae</name>
    <dbReference type="NCBI Taxonomy" id="2995223"/>
    <lineage>
        <taxon>Bacteria</taxon>
        <taxon>Bacillati</taxon>
        <taxon>Actinomycetota</taxon>
        <taxon>Actinomycetes</taxon>
        <taxon>Pseudonocardiales</taxon>
        <taxon>Pseudonocardiaceae</taxon>
        <taxon>Amycolatopsis</taxon>
    </lineage>
</organism>
<sequence>MRTVETQAAARTQLLRHFTETLCALPPEVSLALRHPDLPHAVLHGGVVLSGDLNHPDGWATFDIRYWILGTTPNTCDRYFDLVTGAWREWGWASRDEGDARIRMGWADTPAGYGFALTRSVNGYLSMAGSTPLFLRDSVVGEPMPTRIAWRNGEAVSSL</sequence>
<dbReference type="EMBL" id="CP113836">
    <property type="protein sequence ID" value="WAL68798.1"/>
    <property type="molecule type" value="Genomic_DNA"/>
</dbReference>
<protein>
    <submittedName>
        <fullName evidence="1">Uncharacterized protein</fullName>
    </submittedName>
</protein>
<evidence type="ECO:0000313" key="1">
    <source>
        <dbReference type="EMBL" id="WAL68798.1"/>
    </source>
</evidence>
<dbReference type="RefSeq" id="WP_268758891.1">
    <property type="nucleotide sequence ID" value="NZ_CP113836.1"/>
</dbReference>